<reference evidence="1" key="1">
    <citation type="submission" date="2023-02" db="EMBL/GenBank/DDBJ databases">
        <title>Genome of toxic invasive species Heracleum sosnowskyi carries increased number of genes despite the absence of recent whole-genome duplications.</title>
        <authorList>
            <person name="Schelkunov M."/>
            <person name="Shtratnikova V."/>
            <person name="Makarenko M."/>
            <person name="Klepikova A."/>
            <person name="Omelchenko D."/>
            <person name="Novikova G."/>
            <person name="Obukhova E."/>
            <person name="Bogdanov V."/>
            <person name="Penin A."/>
            <person name="Logacheva M."/>
        </authorList>
    </citation>
    <scope>NUCLEOTIDE SEQUENCE</scope>
    <source>
        <strain evidence="1">Hsosn_3</strain>
        <tissue evidence="1">Leaf</tissue>
    </source>
</reference>
<evidence type="ECO:0000313" key="2">
    <source>
        <dbReference type="Proteomes" id="UP001237642"/>
    </source>
</evidence>
<sequence length="109" mass="12230">MKACKLLGKNSLQLYESCKNIFQNLMRIASSFHSAALRIDWGFLSASSGQQRWGFTGTIINHLLNSRGSVEGHRLINSMVTLDYLSFVQSLHLRPDTFLVSELALKDKG</sequence>
<evidence type="ECO:0000313" key="1">
    <source>
        <dbReference type="EMBL" id="KAK1354087.1"/>
    </source>
</evidence>
<accession>A0AAD8GTJ6</accession>
<gene>
    <name evidence="1" type="ORF">POM88_047343</name>
</gene>
<name>A0AAD8GTJ6_9APIA</name>
<comment type="caution">
    <text evidence="1">The sequence shown here is derived from an EMBL/GenBank/DDBJ whole genome shotgun (WGS) entry which is preliminary data.</text>
</comment>
<dbReference type="Proteomes" id="UP001237642">
    <property type="component" value="Unassembled WGS sequence"/>
</dbReference>
<proteinExistence type="predicted"/>
<reference evidence="1" key="2">
    <citation type="submission" date="2023-05" db="EMBL/GenBank/DDBJ databases">
        <authorList>
            <person name="Schelkunov M.I."/>
        </authorList>
    </citation>
    <scope>NUCLEOTIDE SEQUENCE</scope>
    <source>
        <strain evidence="1">Hsosn_3</strain>
        <tissue evidence="1">Leaf</tissue>
    </source>
</reference>
<organism evidence="1 2">
    <name type="scientific">Heracleum sosnowskyi</name>
    <dbReference type="NCBI Taxonomy" id="360622"/>
    <lineage>
        <taxon>Eukaryota</taxon>
        <taxon>Viridiplantae</taxon>
        <taxon>Streptophyta</taxon>
        <taxon>Embryophyta</taxon>
        <taxon>Tracheophyta</taxon>
        <taxon>Spermatophyta</taxon>
        <taxon>Magnoliopsida</taxon>
        <taxon>eudicotyledons</taxon>
        <taxon>Gunneridae</taxon>
        <taxon>Pentapetalae</taxon>
        <taxon>asterids</taxon>
        <taxon>campanulids</taxon>
        <taxon>Apiales</taxon>
        <taxon>Apiaceae</taxon>
        <taxon>Apioideae</taxon>
        <taxon>apioid superclade</taxon>
        <taxon>Tordylieae</taxon>
        <taxon>Tordyliinae</taxon>
        <taxon>Heracleum</taxon>
    </lineage>
</organism>
<dbReference type="EMBL" id="JAUIZM010000011">
    <property type="protein sequence ID" value="KAK1354087.1"/>
    <property type="molecule type" value="Genomic_DNA"/>
</dbReference>
<dbReference type="AlphaFoldDB" id="A0AAD8GTJ6"/>
<keyword evidence="2" id="KW-1185">Reference proteome</keyword>
<protein>
    <submittedName>
        <fullName evidence="1">Uncharacterized protein</fullName>
    </submittedName>
</protein>